<comment type="caution">
    <text evidence="7">The sequence shown here is derived from an EMBL/GenBank/DDBJ whole genome shotgun (WGS) entry which is preliminary data.</text>
</comment>
<dbReference type="GeneID" id="9817687"/>
<gene>
    <name evidence="7" type="ORF">GCK72_008111</name>
</gene>
<dbReference type="PANTHER" id="PTHR24379">
    <property type="entry name" value="KRAB AND ZINC FINGER DOMAIN-CONTAINING"/>
    <property type="match status" value="1"/>
</dbReference>
<accession>A0A6A5HKV7</accession>
<dbReference type="PANTHER" id="PTHR24379:SF121">
    <property type="entry name" value="C2H2-TYPE DOMAIN-CONTAINING PROTEIN"/>
    <property type="match status" value="1"/>
</dbReference>
<dbReference type="InterPro" id="IPR013087">
    <property type="entry name" value="Znf_C2H2_type"/>
</dbReference>
<dbReference type="PROSITE" id="PS00028">
    <property type="entry name" value="ZINC_FINGER_C2H2_1"/>
    <property type="match status" value="6"/>
</dbReference>
<dbReference type="PROSITE" id="PS50157">
    <property type="entry name" value="ZINC_FINGER_C2H2_2"/>
    <property type="match status" value="3"/>
</dbReference>
<reference evidence="7 8" key="1">
    <citation type="submission" date="2019-12" db="EMBL/GenBank/DDBJ databases">
        <title>Chromosome-level assembly of the Caenorhabditis remanei genome.</title>
        <authorList>
            <person name="Teterina A.A."/>
            <person name="Willis J.H."/>
            <person name="Phillips P.C."/>
        </authorList>
    </citation>
    <scope>NUCLEOTIDE SEQUENCE [LARGE SCALE GENOMIC DNA]</scope>
    <source>
        <strain evidence="7 8">PX506</strain>
        <tissue evidence="7">Whole organism</tissue>
    </source>
</reference>
<dbReference type="Pfam" id="PF00096">
    <property type="entry name" value="zf-C2H2"/>
    <property type="match status" value="1"/>
</dbReference>
<evidence type="ECO:0000256" key="5">
    <source>
        <dbReference type="PROSITE-ProRule" id="PRU00042"/>
    </source>
</evidence>
<keyword evidence="3 5" id="KW-0863">Zinc-finger</keyword>
<keyword evidence="2" id="KW-0677">Repeat</keyword>
<dbReference type="InterPro" id="IPR036236">
    <property type="entry name" value="Znf_C2H2_sf"/>
</dbReference>
<dbReference type="RefSeq" id="XP_053590840.1">
    <property type="nucleotide sequence ID" value="XM_053726646.1"/>
</dbReference>
<dbReference type="AlphaFoldDB" id="A0A6A5HKV7"/>
<dbReference type="Gene3D" id="3.30.160.60">
    <property type="entry name" value="Classic Zinc Finger"/>
    <property type="match status" value="3"/>
</dbReference>
<evidence type="ECO:0000256" key="2">
    <source>
        <dbReference type="ARBA" id="ARBA00022737"/>
    </source>
</evidence>
<dbReference type="EMBL" id="WUAV01000002">
    <property type="protein sequence ID" value="KAF1768149.1"/>
    <property type="molecule type" value="Genomic_DNA"/>
</dbReference>
<feature type="domain" description="C2H2-type" evidence="6">
    <location>
        <begin position="61"/>
        <end position="88"/>
    </location>
</feature>
<evidence type="ECO:0000259" key="6">
    <source>
        <dbReference type="PROSITE" id="PS50157"/>
    </source>
</evidence>
<feature type="domain" description="C2H2-type" evidence="6">
    <location>
        <begin position="274"/>
        <end position="301"/>
    </location>
</feature>
<feature type="domain" description="C2H2-type" evidence="6">
    <location>
        <begin position="33"/>
        <end position="60"/>
    </location>
</feature>
<evidence type="ECO:0000313" key="8">
    <source>
        <dbReference type="Proteomes" id="UP000483820"/>
    </source>
</evidence>
<keyword evidence="4" id="KW-0862">Zinc</keyword>
<sequence>MKMLTCTFCPFKTNLENTLKSHMEAHVSGQMMYTCDTCNIQFTLRTNLQRHKTLHDNSKWFECKFCLKKYPRKDMMKDHTMTHIRQEIHFECPVLSCNFECLLYSSLTSHLDSDHNISAEKPGNCKICRRTFDKPNRLLIHFHTGHEDDEKTAVKKELTPRKRKINDSNSSNQMTTHLAPLIKKENVDDCLNTLEGETPLQQLLGLMNQTHESQIDLSELNNEGSFERSESVDTVSTSTISNASTSSPTLMDFHGLPDRTEEKPLSDHGTTPISTCLHCGITFNDIIMYSMHSLLHSEQDPFQCGLCGVQCQNKYTFALHVVYSDHSKMETNSTDAEIQP</sequence>
<dbReference type="Proteomes" id="UP000483820">
    <property type="component" value="Chromosome II"/>
</dbReference>
<proteinExistence type="predicted"/>
<organism evidence="7 8">
    <name type="scientific">Caenorhabditis remanei</name>
    <name type="common">Caenorhabditis vulgaris</name>
    <dbReference type="NCBI Taxonomy" id="31234"/>
    <lineage>
        <taxon>Eukaryota</taxon>
        <taxon>Metazoa</taxon>
        <taxon>Ecdysozoa</taxon>
        <taxon>Nematoda</taxon>
        <taxon>Chromadorea</taxon>
        <taxon>Rhabditida</taxon>
        <taxon>Rhabditina</taxon>
        <taxon>Rhabditomorpha</taxon>
        <taxon>Rhabditoidea</taxon>
        <taxon>Rhabditidae</taxon>
        <taxon>Peloderinae</taxon>
        <taxon>Caenorhabditis</taxon>
    </lineage>
</organism>
<dbReference type="CTD" id="9817687"/>
<keyword evidence="1" id="KW-0479">Metal-binding</keyword>
<evidence type="ECO:0000256" key="1">
    <source>
        <dbReference type="ARBA" id="ARBA00022723"/>
    </source>
</evidence>
<dbReference type="SUPFAM" id="SSF57667">
    <property type="entry name" value="beta-beta-alpha zinc fingers"/>
    <property type="match status" value="2"/>
</dbReference>
<name>A0A6A5HKV7_CAERE</name>
<dbReference type="GO" id="GO:0008270">
    <property type="term" value="F:zinc ion binding"/>
    <property type="evidence" value="ECO:0007669"/>
    <property type="project" value="UniProtKB-KW"/>
</dbReference>
<dbReference type="SMART" id="SM00355">
    <property type="entry name" value="ZnF_C2H2"/>
    <property type="match status" value="7"/>
</dbReference>
<protein>
    <recommendedName>
        <fullName evidence="6">C2H2-type domain-containing protein</fullName>
    </recommendedName>
</protein>
<evidence type="ECO:0000256" key="4">
    <source>
        <dbReference type="ARBA" id="ARBA00022833"/>
    </source>
</evidence>
<evidence type="ECO:0000256" key="3">
    <source>
        <dbReference type="ARBA" id="ARBA00022771"/>
    </source>
</evidence>
<dbReference type="KEGG" id="crq:GCK72_008111"/>
<evidence type="ECO:0000313" key="7">
    <source>
        <dbReference type="EMBL" id="KAF1768149.1"/>
    </source>
</evidence>